<dbReference type="GeneTree" id="ENSGT01140000282932"/>
<dbReference type="GO" id="GO:0003899">
    <property type="term" value="F:DNA-directed RNA polymerase activity"/>
    <property type="evidence" value="ECO:0007669"/>
    <property type="project" value="InterPro"/>
</dbReference>
<dbReference type="Pfam" id="PF03604">
    <property type="entry name" value="Zn_ribbon_RPAB4"/>
    <property type="match status" value="1"/>
</dbReference>
<reference evidence="7" key="1">
    <citation type="submission" date="2016-06" db="EMBL/GenBank/DDBJ databases">
        <title>De novo assembly and RNA-Seq shows season-dependent expression and editing in black bear kidneys.</title>
        <authorList>
            <person name="Korstanje R."/>
            <person name="Srivastava A."/>
            <person name="Sarsani V.K."/>
            <person name="Sheehan S.M."/>
            <person name="Seger R.L."/>
            <person name="Barter M.E."/>
            <person name="Lindqvist C."/>
            <person name="Brody L.C."/>
            <person name="Mullikin J.C."/>
        </authorList>
    </citation>
    <scope>NUCLEOTIDE SEQUENCE [LARGE SCALE GENOMIC DNA]</scope>
</reference>
<keyword evidence="2" id="KW-0479">Metal-binding</keyword>
<evidence type="ECO:0000256" key="2">
    <source>
        <dbReference type="ARBA" id="ARBA00022723"/>
    </source>
</evidence>
<dbReference type="Ensembl" id="ENSUAMT00000031779.1">
    <property type="protein sequence ID" value="ENSUAMP00000028455.1"/>
    <property type="gene ID" value="ENSUAMG00000021990.1"/>
</dbReference>
<dbReference type="SUPFAM" id="SSF63393">
    <property type="entry name" value="RNA polymerase subunits"/>
    <property type="match status" value="1"/>
</dbReference>
<keyword evidence="7" id="KW-1185">Reference proteome</keyword>
<dbReference type="PANTHER" id="PTHR12056">
    <property type="entry name" value="DNA-DIRECTED RNA POLYMERASES I, II, AND III"/>
    <property type="match status" value="1"/>
</dbReference>
<proteinExistence type="inferred from homology"/>
<keyword evidence="3" id="KW-0862">Zinc</keyword>
<reference evidence="6" key="3">
    <citation type="submission" date="2025-09" db="UniProtKB">
        <authorList>
            <consortium name="Ensembl"/>
        </authorList>
    </citation>
    <scope>IDENTIFICATION</scope>
</reference>
<dbReference type="InterPro" id="IPR006591">
    <property type="entry name" value="RNAP_P/RPABC4"/>
</dbReference>
<dbReference type="Gene3D" id="2.20.28.30">
    <property type="entry name" value="RNA polymerase ii, chain L"/>
    <property type="match status" value="1"/>
</dbReference>
<dbReference type="GO" id="GO:0005666">
    <property type="term" value="C:RNA polymerase III complex"/>
    <property type="evidence" value="ECO:0007669"/>
    <property type="project" value="TreeGrafter"/>
</dbReference>
<organism evidence="6 7">
    <name type="scientific">Ursus americanus</name>
    <name type="common">American black bear</name>
    <name type="synonym">Euarctos americanus</name>
    <dbReference type="NCBI Taxonomy" id="9643"/>
    <lineage>
        <taxon>Eukaryota</taxon>
        <taxon>Metazoa</taxon>
        <taxon>Chordata</taxon>
        <taxon>Craniata</taxon>
        <taxon>Vertebrata</taxon>
        <taxon>Euteleostomi</taxon>
        <taxon>Mammalia</taxon>
        <taxon>Eutheria</taxon>
        <taxon>Laurasiatheria</taxon>
        <taxon>Carnivora</taxon>
        <taxon>Caniformia</taxon>
        <taxon>Ursidae</taxon>
        <taxon>Ursus</taxon>
    </lineage>
</organism>
<reference evidence="6" key="2">
    <citation type="submission" date="2025-08" db="UniProtKB">
        <authorList>
            <consortium name="Ensembl"/>
        </authorList>
    </citation>
    <scope>IDENTIFICATION</scope>
</reference>
<keyword evidence="4" id="KW-0539">Nucleus</keyword>
<dbReference type="AlphaFoldDB" id="A0A452S897"/>
<accession>A0A452S897</accession>
<comment type="subcellular location">
    <subcellularLocation>
        <location evidence="1">Nucleus</location>
    </subcellularLocation>
</comment>
<evidence type="ECO:0000256" key="1">
    <source>
        <dbReference type="ARBA" id="ARBA00004123"/>
    </source>
</evidence>
<evidence type="ECO:0000256" key="5">
    <source>
        <dbReference type="ARBA" id="ARBA00025770"/>
    </source>
</evidence>
<dbReference type="GO" id="GO:0008270">
    <property type="term" value="F:zinc ion binding"/>
    <property type="evidence" value="ECO:0007669"/>
    <property type="project" value="InterPro"/>
</dbReference>
<dbReference type="OMA" id="RECENRI"/>
<dbReference type="Proteomes" id="UP000291022">
    <property type="component" value="Unassembled WGS sequence"/>
</dbReference>
<dbReference type="InterPro" id="IPR029040">
    <property type="entry name" value="RPABC4/Spt4"/>
</dbReference>
<dbReference type="PANTHER" id="PTHR12056:SF4">
    <property type="entry name" value="DNA-DIRECTED RNA POLYMERASES I, II, AND III SUBUNIT RPABC4"/>
    <property type="match status" value="1"/>
</dbReference>
<dbReference type="GO" id="GO:0005736">
    <property type="term" value="C:RNA polymerase I complex"/>
    <property type="evidence" value="ECO:0007669"/>
    <property type="project" value="TreeGrafter"/>
</dbReference>
<comment type="similarity">
    <text evidence="5">Belongs to the archaeal Rpo12/eukaryotic RPC10 RNA polymerase subunit family.</text>
</comment>
<dbReference type="InterPro" id="IPR039747">
    <property type="entry name" value="RPABC4"/>
</dbReference>
<dbReference type="STRING" id="9643.ENSUAMP00000028455"/>
<dbReference type="GO" id="GO:0003677">
    <property type="term" value="F:DNA binding"/>
    <property type="evidence" value="ECO:0007669"/>
    <property type="project" value="InterPro"/>
</dbReference>
<protein>
    <submittedName>
        <fullName evidence="6">Uncharacterized protein</fullName>
    </submittedName>
</protein>
<sequence length="71" mass="8569">VNSQNDVQSLKQQPVILICGKCHTENKIKSRYPIKCRECENRIIYKKKTNILWFLMLNETFRIQRNILIYV</sequence>
<evidence type="ECO:0000256" key="4">
    <source>
        <dbReference type="ARBA" id="ARBA00023242"/>
    </source>
</evidence>
<dbReference type="GO" id="GO:0006351">
    <property type="term" value="P:DNA-templated transcription"/>
    <property type="evidence" value="ECO:0007669"/>
    <property type="project" value="InterPro"/>
</dbReference>
<dbReference type="SMART" id="SM00659">
    <property type="entry name" value="RPOLCX"/>
    <property type="match status" value="1"/>
</dbReference>
<evidence type="ECO:0000256" key="3">
    <source>
        <dbReference type="ARBA" id="ARBA00022833"/>
    </source>
</evidence>
<evidence type="ECO:0000313" key="6">
    <source>
        <dbReference type="Ensembl" id="ENSUAMP00000028455.1"/>
    </source>
</evidence>
<name>A0A452S897_URSAM</name>
<dbReference type="GO" id="GO:0005665">
    <property type="term" value="C:RNA polymerase II, core complex"/>
    <property type="evidence" value="ECO:0007669"/>
    <property type="project" value="TreeGrafter"/>
</dbReference>
<evidence type="ECO:0000313" key="7">
    <source>
        <dbReference type="Proteomes" id="UP000291022"/>
    </source>
</evidence>